<accession>M1PCV0</accession>
<dbReference type="HOGENOM" id="CLU_3098193_0_0_7"/>
<evidence type="ECO:0000313" key="2">
    <source>
        <dbReference type="Proteomes" id="UP000011721"/>
    </source>
</evidence>
<sequence length="51" mass="5999">MCWRKGLVEKMHHVLLLRNDVRYIVHHCGVRGMEEISSAHALELNAYHFTP</sequence>
<dbReference type="STRING" id="1167006.UWK_00996"/>
<name>M1PCV0_DESSD</name>
<evidence type="ECO:0000313" key="1">
    <source>
        <dbReference type="EMBL" id="AGF77570.1"/>
    </source>
</evidence>
<reference evidence="2" key="1">
    <citation type="journal article" date="2013" name="Stand. Genomic Sci.">
        <title>Complete genome sequence of Desulfocapsa sulfexigens, a marine deltaproteobacterium specialized in disproportionating inorganic sulfur compounds.</title>
        <authorList>
            <person name="Finster K.W."/>
            <person name="Kjeldsen K.U."/>
            <person name="Kube M."/>
            <person name="Reinhardt R."/>
            <person name="Mussmann M."/>
            <person name="Amann R."/>
            <person name="Schreiber L."/>
        </authorList>
    </citation>
    <scope>NUCLEOTIDE SEQUENCE [LARGE SCALE GENOMIC DNA]</scope>
    <source>
        <strain evidence="2">DSM 10523 / SB164P1</strain>
    </source>
</reference>
<proteinExistence type="predicted"/>
<dbReference type="KEGG" id="dsf:UWK_00996"/>
<protein>
    <submittedName>
        <fullName evidence="1">Uncharacterized protein</fullName>
    </submittedName>
</protein>
<dbReference type="EMBL" id="CP003985">
    <property type="protein sequence ID" value="AGF77570.1"/>
    <property type="molecule type" value="Genomic_DNA"/>
</dbReference>
<dbReference type="Proteomes" id="UP000011721">
    <property type="component" value="Chromosome"/>
</dbReference>
<keyword evidence="2" id="KW-1185">Reference proteome</keyword>
<organism evidence="1 2">
    <name type="scientific">Desulfocapsa sulfexigens (strain DSM 10523 / SB164P1)</name>
    <dbReference type="NCBI Taxonomy" id="1167006"/>
    <lineage>
        <taxon>Bacteria</taxon>
        <taxon>Pseudomonadati</taxon>
        <taxon>Thermodesulfobacteriota</taxon>
        <taxon>Desulfobulbia</taxon>
        <taxon>Desulfobulbales</taxon>
        <taxon>Desulfocapsaceae</taxon>
        <taxon>Desulfocapsa</taxon>
    </lineage>
</organism>
<gene>
    <name evidence="1" type="ordered locus">UWK_00996</name>
</gene>
<dbReference type="AlphaFoldDB" id="M1PCV0"/>